<dbReference type="EMBL" id="JAUKUD010000004">
    <property type="protein sequence ID" value="KAK0746407.1"/>
    <property type="molecule type" value="Genomic_DNA"/>
</dbReference>
<evidence type="ECO:0000256" key="4">
    <source>
        <dbReference type="SAM" id="MobiDB-lite"/>
    </source>
</evidence>
<keyword evidence="3" id="KW-0143">Chaperone</keyword>
<reference evidence="5" key="1">
    <citation type="submission" date="2023-06" db="EMBL/GenBank/DDBJ databases">
        <title>Genome-scale phylogeny and comparative genomics of the fungal order Sordariales.</title>
        <authorList>
            <consortium name="Lawrence Berkeley National Laboratory"/>
            <person name="Hensen N."/>
            <person name="Bonometti L."/>
            <person name="Westerberg I."/>
            <person name="Brannstrom I.O."/>
            <person name="Guillou S."/>
            <person name="Cros-Aarteil S."/>
            <person name="Calhoun S."/>
            <person name="Haridas S."/>
            <person name="Kuo A."/>
            <person name="Mondo S."/>
            <person name="Pangilinan J."/>
            <person name="Riley R."/>
            <person name="LaButti K."/>
            <person name="Andreopoulos B."/>
            <person name="Lipzen A."/>
            <person name="Chen C."/>
            <person name="Yanf M."/>
            <person name="Daum C."/>
            <person name="Ng V."/>
            <person name="Clum A."/>
            <person name="Steindorff A."/>
            <person name="Ohm R."/>
            <person name="Martin F."/>
            <person name="Silar P."/>
            <person name="Natvig D."/>
            <person name="Lalanne C."/>
            <person name="Gautier V."/>
            <person name="Ament-velasquez S.L."/>
            <person name="Kruys A."/>
            <person name="Hutchinson M.I."/>
            <person name="Powell A.J."/>
            <person name="Barry K."/>
            <person name="Miller A.N."/>
            <person name="Grigoriev I.V."/>
            <person name="Debuchy R."/>
            <person name="Gladieux P."/>
            <person name="Thoren M.H."/>
            <person name="Johannesson H."/>
        </authorList>
    </citation>
    <scope>NUCLEOTIDE SEQUENCE</scope>
    <source>
        <strain evidence="5">SMH3187-1</strain>
    </source>
</reference>
<dbReference type="AlphaFoldDB" id="A0AA40EW66"/>
<evidence type="ECO:0000256" key="1">
    <source>
        <dbReference type="ARBA" id="ARBA00009049"/>
    </source>
</evidence>
<gene>
    <name evidence="5" type="ORF">B0T18DRAFT_368769</name>
</gene>
<protein>
    <submittedName>
        <fullName evidence="5">Guanine nucleotide exchange factor</fullName>
    </submittedName>
</protein>
<keyword evidence="2" id="KW-0344">Guanine-nucleotide releasing factor</keyword>
<dbReference type="GO" id="GO:0005737">
    <property type="term" value="C:cytoplasm"/>
    <property type="evidence" value="ECO:0007669"/>
    <property type="project" value="TreeGrafter"/>
</dbReference>
<dbReference type="InterPro" id="IPR016024">
    <property type="entry name" value="ARM-type_fold"/>
</dbReference>
<accession>A0AA40EW66</accession>
<dbReference type="Proteomes" id="UP001172155">
    <property type="component" value="Unassembled WGS sequence"/>
</dbReference>
<dbReference type="InterPro" id="IPR019318">
    <property type="entry name" value="Gua_nucleotide_exch_fac_Ric8"/>
</dbReference>
<dbReference type="GO" id="GO:0007186">
    <property type="term" value="P:G protein-coupled receptor signaling pathway"/>
    <property type="evidence" value="ECO:0007669"/>
    <property type="project" value="TreeGrafter"/>
</dbReference>
<dbReference type="GO" id="GO:0005085">
    <property type="term" value="F:guanyl-nucleotide exchange factor activity"/>
    <property type="evidence" value="ECO:0007669"/>
    <property type="project" value="UniProtKB-KW"/>
</dbReference>
<organism evidence="5 6">
    <name type="scientific">Schizothecium vesticola</name>
    <dbReference type="NCBI Taxonomy" id="314040"/>
    <lineage>
        <taxon>Eukaryota</taxon>
        <taxon>Fungi</taxon>
        <taxon>Dikarya</taxon>
        <taxon>Ascomycota</taxon>
        <taxon>Pezizomycotina</taxon>
        <taxon>Sordariomycetes</taxon>
        <taxon>Sordariomycetidae</taxon>
        <taxon>Sordariales</taxon>
        <taxon>Schizotheciaceae</taxon>
        <taxon>Schizothecium</taxon>
    </lineage>
</organism>
<dbReference type="PANTHER" id="PTHR12425:SF5">
    <property type="entry name" value="SYNEMBRYN"/>
    <property type="match status" value="1"/>
</dbReference>
<dbReference type="GO" id="GO:0001965">
    <property type="term" value="F:G-protein alpha-subunit binding"/>
    <property type="evidence" value="ECO:0007669"/>
    <property type="project" value="TreeGrafter"/>
</dbReference>
<dbReference type="Pfam" id="PF10165">
    <property type="entry name" value="Ric8"/>
    <property type="match status" value="1"/>
</dbReference>
<dbReference type="PANTHER" id="PTHR12425">
    <property type="entry name" value="SYNEMBRYN"/>
    <property type="match status" value="1"/>
</dbReference>
<evidence type="ECO:0000313" key="5">
    <source>
        <dbReference type="EMBL" id="KAK0746407.1"/>
    </source>
</evidence>
<evidence type="ECO:0000313" key="6">
    <source>
        <dbReference type="Proteomes" id="UP001172155"/>
    </source>
</evidence>
<keyword evidence="6" id="KW-1185">Reference proteome</keyword>
<comment type="caution">
    <text evidence="5">The sequence shown here is derived from an EMBL/GenBank/DDBJ whole genome shotgun (WGS) entry which is preliminary data.</text>
</comment>
<evidence type="ECO:0000256" key="3">
    <source>
        <dbReference type="ARBA" id="ARBA00023186"/>
    </source>
</evidence>
<comment type="similarity">
    <text evidence="1">Belongs to the synembryn family.</text>
</comment>
<proteinExistence type="inferred from homology"/>
<feature type="region of interest" description="Disordered" evidence="4">
    <location>
        <begin position="450"/>
        <end position="476"/>
    </location>
</feature>
<sequence length="476" mass="52395">MASLGILTGSAKREAVKSLLDKLTKDLDSGNLDTQSRDAVLEELKIYGRDPTDSDTLYTKESMATLAKHAFKDPSSSTSLAALRVICNAMLLKEETRQMFVDLGYEAQVCSQFKNDTWDDEFLIARLLFVTTYGTTLDFVKLVDEHQFAETVIKKLAKHSERSKSPKAAETTPNPMEEMALMEVLRLLYNVSRVCPATAPSLSPSIPHILTLLCNLDAPASQRPLDAPVSPVLHSLLNLQFESKDAQSALFPKEGVSPGVEKLVKLLDLSVGAYADGEIDAIVTPLILVITVIYAHAPEQTRQYLRSKLLPAEEDRENVLGQGDSLPARLLRNSTNPVAPQFSATVSELFFNMSDNDASTFVQNVGYGFASGFLFQRNIPVPDSVREAHGGASGQTGRAINPITGQFLDSETAPEGPPMTDEEKQREAERLFVLFERLKSLGLVNVENPVTQAVQEGRFEELPDDDEYDSDDKRDP</sequence>
<dbReference type="SUPFAM" id="SSF48371">
    <property type="entry name" value="ARM repeat"/>
    <property type="match status" value="1"/>
</dbReference>
<evidence type="ECO:0000256" key="2">
    <source>
        <dbReference type="ARBA" id="ARBA00022658"/>
    </source>
</evidence>
<name>A0AA40EW66_9PEZI</name>